<dbReference type="PANTHER" id="PTHR30606:SF10">
    <property type="entry name" value="PHOSPHATIDYLINOSITOL MANNOSIDE ACYLTRANSFERASE"/>
    <property type="match status" value="1"/>
</dbReference>
<dbReference type="AlphaFoldDB" id="A0A2W5T6G4"/>
<keyword evidence="2" id="KW-1003">Cell membrane</keyword>
<dbReference type="GO" id="GO:0016746">
    <property type="term" value="F:acyltransferase activity"/>
    <property type="evidence" value="ECO:0007669"/>
    <property type="project" value="UniProtKB-KW"/>
</dbReference>
<evidence type="ECO:0000256" key="6">
    <source>
        <dbReference type="ARBA" id="ARBA00023315"/>
    </source>
</evidence>
<proteinExistence type="predicted"/>
<feature type="compositionally biased region" description="Basic and acidic residues" evidence="7">
    <location>
        <begin position="295"/>
        <end position="308"/>
    </location>
</feature>
<dbReference type="GO" id="GO:0009247">
    <property type="term" value="P:glycolipid biosynthetic process"/>
    <property type="evidence" value="ECO:0007669"/>
    <property type="project" value="UniProtKB-ARBA"/>
</dbReference>
<evidence type="ECO:0000256" key="5">
    <source>
        <dbReference type="ARBA" id="ARBA00023136"/>
    </source>
</evidence>
<keyword evidence="3" id="KW-0997">Cell inner membrane</keyword>
<dbReference type="EMBL" id="QFQP01000028">
    <property type="protein sequence ID" value="PZR07856.1"/>
    <property type="molecule type" value="Genomic_DNA"/>
</dbReference>
<accession>A0A2W5T6G4</accession>
<feature type="region of interest" description="Disordered" evidence="7">
    <location>
        <begin position="282"/>
        <end position="308"/>
    </location>
</feature>
<evidence type="ECO:0000313" key="8">
    <source>
        <dbReference type="EMBL" id="PZR07856.1"/>
    </source>
</evidence>
<comment type="subcellular location">
    <subcellularLocation>
        <location evidence="1">Cell inner membrane</location>
    </subcellularLocation>
</comment>
<evidence type="ECO:0000313" key="9">
    <source>
        <dbReference type="Proteomes" id="UP000249061"/>
    </source>
</evidence>
<keyword evidence="4 8" id="KW-0808">Transferase</keyword>
<name>A0A2W5T6G4_9BACT</name>
<comment type="caution">
    <text evidence="8">The sequence shown here is derived from an EMBL/GenBank/DDBJ whole genome shotgun (WGS) entry which is preliminary data.</text>
</comment>
<keyword evidence="6 8" id="KW-0012">Acyltransferase</keyword>
<evidence type="ECO:0000256" key="2">
    <source>
        <dbReference type="ARBA" id="ARBA00022475"/>
    </source>
</evidence>
<dbReference type="Proteomes" id="UP000249061">
    <property type="component" value="Unassembled WGS sequence"/>
</dbReference>
<evidence type="ECO:0000256" key="3">
    <source>
        <dbReference type="ARBA" id="ARBA00022519"/>
    </source>
</evidence>
<keyword evidence="5" id="KW-0472">Membrane</keyword>
<protein>
    <submittedName>
        <fullName evidence="8">Lipid A biosynthesis acyltransferase</fullName>
    </submittedName>
</protein>
<dbReference type="Pfam" id="PF03279">
    <property type="entry name" value="Lip_A_acyltrans"/>
    <property type="match status" value="1"/>
</dbReference>
<evidence type="ECO:0000256" key="7">
    <source>
        <dbReference type="SAM" id="MobiDB-lite"/>
    </source>
</evidence>
<dbReference type="CDD" id="cd07984">
    <property type="entry name" value="LPLAT_LABLAT-like"/>
    <property type="match status" value="1"/>
</dbReference>
<dbReference type="GO" id="GO:0005886">
    <property type="term" value="C:plasma membrane"/>
    <property type="evidence" value="ECO:0007669"/>
    <property type="project" value="UniProtKB-SubCell"/>
</dbReference>
<dbReference type="InterPro" id="IPR004960">
    <property type="entry name" value="LipA_acyltrans"/>
</dbReference>
<evidence type="ECO:0000256" key="4">
    <source>
        <dbReference type="ARBA" id="ARBA00022679"/>
    </source>
</evidence>
<evidence type="ECO:0000256" key="1">
    <source>
        <dbReference type="ARBA" id="ARBA00004533"/>
    </source>
</evidence>
<sequence>MLARFFVGLAVRWVRWLSELSRRRIAAAVATFAWTVRIRRRVAVDNVRRALPEKSEGERLRIARGSYESMALAALESITSDLMPDAALDAAVSVVEWKGLDVLLANRQPVLIASAHLGSWELFAEVMARRGHVFSAVVRPLTGAFNEWVVENRKRAGVELILQRGALRKMLAALKRGRAVVQLIDQALPSPQALWVPFFGRLASTTPAVSMAALHTGAPTYVVTAVRNGAALKMSVEGPVSLPSEGTKEQRIAAHTTELSRIIEAKIREAPEQWLWLHRRWKGKPPSDGQAQQHARLDDGRVEERAEL</sequence>
<reference evidence="8 9" key="1">
    <citation type="submission" date="2017-08" db="EMBL/GenBank/DDBJ databases">
        <title>Infants hospitalized years apart are colonized by the same room-sourced microbial strains.</title>
        <authorList>
            <person name="Brooks B."/>
            <person name="Olm M.R."/>
            <person name="Firek B.A."/>
            <person name="Baker R."/>
            <person name="Thomas B.C."/>
            <person name="Morowitz M.J."/>
            <person name="Banfield J.F."/>
        </authorList>
    </citation>
    <scope>NUCLEOTIDE SEQUENCE [LARGE SCALE GENOMIC DNA]</scope>
    <source>
        <strain evidence="8">S2_003_000_R2_14</strain>
    </source>
</reference>
<dbReference type="PANTHER" id="PTHR30606">
    <property type="entry name" value="LIPID A BIOSYNTHESIS LAUROYL ACYLTRANSFERASE"/>
    <property type="match status" value="1"/>
</dbReference>
<gene>
    <name evidence="8" type="ORF">DI536_26185</name>
</gene>
<organism evidence="8 9">
    <name type="scientific">Archangium gephyra</name>
    <dbReference type="NCBI Taxonomy" id="48"/>
    <lineage>
        <taxon>Bacteria</taxon>
        <taxon>Pseudomonadati</taxon>
        <taxon>Myxococcota</taxon>
        <taxon>Myxococcia</taxon>
        <taxon>Myxococcales</taxon>
        <taxon>Cystobacterineae</taxon>
        <taxon>Archangiaceae</taxon>
        <taxon>Archangium</taxon>
    </lineage>
</organism>